<dbReference type="AlphaFoldDB" id="A0A8J3FKE0"/>
<evidence type="ECO:0000313" key="3">
    <source>
        <dbReference type="Proteomes" id="UP000662200"/>
    </source>
</evidence>
<comment type="caution">
    <text evidence="2">The sequence shown here is derived from an EMBL/GenBank/DDBJ whole genome shotgun (WGS) entry which is preliminary data.</text>
</comment>
<name>A0A8J3FKE0_9ACTN</name>
<dbReference type="EMBL" id="BMQC01000015">
    <property type="protein sequence ID" value="GGK39114.1"/>
    <property type="molecule type" value="Genomic_DNA"/>
</dbReference>
<evidence type="ECO:0000256" key="1">
    <source>
        <dbReference type="SAM" id="MobiDB-lite"/>
    </source>
</evidence>
<feature type="compositionally biased region" description="Pro residues" evidence="1">
    <location>
        <begin position="7"/>
        <end position="16"/>
    </location>
</feature>
<evidence type="ECO:0000313" key="2">
    <source>
        <dbReference type="EMBL" id="GGK39114.1"/>
    </source>
</evidence>
<accession>A0A8J3FKE0</accession>
<feature type="region of interest" description="Disordered" evidence="1">
    <location>
        <begin position="1"/>
        <end position="60"/>
    </location>
</feature>
<dbReference type="RefSeq" id="WP_189115419.1">
    <property type="nucleotide sequence ID" value="NZ_BMQC01000015.1"/>
</dbReference>
<reference evidence="2" key="1">
    <citation type="journal article" date="2014" name="Int. J. Syst. Evol. Microbiol.">
        <title>Complete genome sequence of Corynebacterium casei LMG S-19264T (=DSM 44701T), isolated from a smear-ripened cheese.</title>
        <authorList>
            <consortium name="US DOE Joint Genome Institute (JGI-PGF)"/>
            <person name="Walter F."/>
            <person name="Albersmeier A."/>
            <person name="Kalinowski J."/>
            <person name="Ruckert C."/>
        </authorList>
    </citation>
    <scope>NUCLEOTIDE SEQUENCE</scope>
    <source>
        <strain evidence="2">JCM 3091</strain>
    </source>
</reference>
<reference evidence="2" key="2">
    <citation type="submission" date="2020-09" db="EMBL/GenBank/DDBJ databases">
        <authorList>
            <person name="Sun Q."/>
            <person name="Ohkuma M."/>
        </authorList>
    </citation>
    <scope>NUCLEOTIDE SEQUENCE</scope>
    <source>
        <strain evidence="2">JCM 3091</strain>
    </source>
</reference>
<organism evidence="2 3">
    <name type="scientific">Pilimelia terevasa</name>
    <dbReference type="NCBI Taxonomy" id="53372"/>
    <lineage>
        <taxon>Bacteria</taxon>
        <taxon>Bacillati</taxon>
        <taxon>Actinomycetota</taxon>
        <taxon>Actinomycetes</taxon>
        <taxon>Micromonosporales</taxon>
        <taxon>Micromonosporaceae</taxon>
        <taxon>Pilimelia</taxon>
    </lineage>
</organism>
<sequence>MSRETPTPAPTPPPALTDPALAEDEPDIAGEHQYAKTDRDTAAGRSEREPESPHGLAGMD</sequence>
<dbReference type="Proteomes" id="UP000662200">
    <property type="component" value="Unassembled WGS sequence"/>
</dbReference>
<keyword evidence="3" id="KW-1185">Reference proteome</keyword>
<protein>
    <submittedName>
        <fullName evidence="2">Uncharacterized protein</fullName>
    </submittedName>
</protein>
<gene>
    <name evidence="2" type="ORF">GCM10010124_34920</name>
</gene>
<proteinExistence type="predicted"/>
<feature type="compositionally biased region" description="Basic and acidic residues" evidence="1">
    <location>
        <begin position="29"/>
        <end position="52"/>
    </location>
</feature>